<evidence type="ECO:0000256" key="5">
    <source>
        <dbReference type="ARBA" id="ARBA00023136"/>
    </source>
</evidence>
<dbReference type="PANTHER" id="PTHR42718:SF9">
    <property type="entry name" value="MAJOR FACILITATOR SUPERFAMILY MULTIDRUG TRANSPORTER MFSC"/>
    <property type="match status" value="1"/>
</dbReference>
<feature type="transmembrane region" description="Helical" evidence="6">
    <location>
        <begin position="26"/>
        <end position="49"/>
    </location>
</feature>
<evidence type="ECO:0000256" key="2">
    <source>
        <dbReference type="ARBA" id="ARBA00022448"/>
    </source>
</evidence>
<feature type="transmembrane region" description="Helical" evidence="6">
    <location>
        <begin position="119"/>
        <end position="139"/>
    </location>
</feature>
<evidence type="ECO:0000313" key="9">
    <source>
        <dbReference type="Proteomes" id="UP000582231"/>
    </source>
</evidence>
<dbReference type="InterPro" id="IPR011701">
    <property type="entry name" value="MFS"/>
</dbReference>
<comment type="caution">
    <text evidence="8">The sequence shown here is derived from an EMBL/GenBank/DDBJ whole genome shotgun (WGS) entry which is preliminary data.</text>
</comment>
<dbReference type="GO" id="GO:0022857">
    <property type="term" value="F:transmembrane transporter activity"/>
    <property type="evidence" value="ECO:0007669"/>
    <property type="project" value="InterPro"/>
</dbReference>
<dbReference type="InterPro" id="IPR036259">
    <property type="entry name" value="MFS_trans_sf"/>
</dbReference>
<dbReference type="Pfam" id="PF07690">
    <property type="entry name" value="MFS_1"/>
    <property type="match status" value="1"/>
</dbReference>
<dbReference type="GO" id="GO:0005886">
    <property type="term" value="C:plasma membrane"/>
    <property type="evidence" value="ECO:0007669"/>
    <property type="project" value="UniProtKB-SubCell"/>
</dbReference>
<dbReference type="AlphaFoldDB" id="A0A852RNN7"/>
<feature type="transmembrane region" description="Helical" evidence="6">
    <location>
        <begin position="377"/>
        <end position="400"/>
    </location>
</feature>
<feature type="transmembrane region" description="Helical" evidence="6">
    <location>
        <begin position="281"/>
        <end position="305"/>
    </location>
</feature>
<organism evidence="8 9">
    <name type="scientific">Nocardioides kongjuensis</name>
    <dbReference type="NCBI Taxonomy" id="349522"/>
    <lineage>
        <taxon>Bacteria</taxon>
        <taxon>Bacillati</taxon>
        <taxon>Actinomycetota</taxon>
        <taxon>Actinomycetes</taxon>
        <taxon>Propionibacteriales</taxon>
        <taxon>Nocardioidaceae</taxon>
        <taxon>Nocardioides</taxon>
    </lineage>
</organism>
<dbReference type="PANTHER" id="PTHR42718">
    <property type="entry name" value="MAJOR FACILITATOR SUPERFAMILY MULTIDRUG TRANSPORTER MFSC"/>
    <property type="match status" value="1"/>
</dbReference>
<evidence type="ECO:0000256" key="4">
    <source>
        <dbReference type="ARBA" id="ARBA00022989"/>
    </source>
</evidence>
<comment type="subcellular location">
    <subcellularLocation>
        <location evidence="1">Cell membrane</location>
        <topology evidence="1">Multi-pass membrane protein</topology>
    </subcellularLocation>
</comment>
<dbReference type="PROSITE" id="PS50850">
    <property type="entry name" value="MFS"/>
    <property type="match status" value="1"/>
</dbReference>
<feature type="transmembrane region" description="Helical" evidence="6">
    <location>
        <begin position="181"/>
        <end position="202"/>
    </location>
</feature>
<feature type="transmembrane region" description="Helical" evidence="6">
    <location>
        <begin position="351"/>
        <end position="371"/>
    </location>
</feature>
<dbReference type="Proteomes" id="UP000582231">
    <property type="component" value="Unassembled WGS sequence"/>
</dbReference>
<dbReference type="EMBL" id="JACCBF010000001">
    <property type="protein sequence ID" value="NYD30480.1"/>
    <property type="molecule type" value="Genomic_DNA"/>
</dbReference>
<evidence type="ECO:0000259" key="7">
    <source>
        <dbReference type="PROSITE" id="PS50850"/>
    </source>
</evidence>
<dbReference type="Gene3D" id="1.20.1250.20">
    <property type="entry name" value="MFS general substrate transporter like domains"/>
    <property type="match status" value="1"/>
</dbReference>
<evidence type="ECO:0000256" key="3">
    <source>
        <dbReference type="ARBA" id="ARBA00022692"/>
    </source>
</evidence>
<keyword evidence="2" id="KW-0813">Transport</keyword>
<dbReference type="SUPFAM" id="SSF103473">
    <property type="entry name" value="MFS general substrate transporter"/>
    <property type="match status" value="1"/>
</dbReference>
<feature type="transmembrane region" description="Helical" evidence="6">
    <location>
        <begin position="151"/>
        <end position="175"/>
    </location>
</feature>
<dbReference type="CDD" id="cd17504">
    <property type="entry name" value="MFS_MMR_MDR_like"/>
    <property type="match status" value="1"/>
</dbReference>
<feature type="transmembrane region" description="Helical" evidence="6">
    <location>
        <begin position="64"/>
        <end position="82"/>
    </location>
</feature>
<feature type="domain" description="Major facilitator superfamily (MFS) profile" evidence="7">
    <location>
        <begin position="28"/>
        <end position="478"/>
    </location>
</feature>
<evidence type="ECO:0000256" key="6">
    <source>
        <dbReference type="SAM" id="Phobius"/>
    </source>
</evidence>
<feature type="transmembrane region" description="Helical" evidence="6">
    <location>
        <begin position="244"/>
        <end position="261"/>
    </location>
</feature>
<feature type="transmembrane region" description="Helical" evidence="6">
    <location>
        <begin position="94"/>
        <end position="113"/>
    </location>
</feature>
<keyword evidence="3 6" id="KW-0812">Transmembrane</keyword>
<dbReference type="Gene3D" id="1.20.1720.10">
    <property type="entry name" value="Multidrug resistance protein D"/>
    <property type="match status" value="1"/>
</dbReference>
<dbReference type="RefSeq" id="WP_343052632.1">
    <property type="nucleotide sequence ID" value="NZ_BAABEF010000001.1"/>
</dbReference>
<dbReference type="InterPro" id="IPR020846">
    <property type="entry name" value="MFS_dom"/>
</dbReference>
<gene>
    <name evidence="8" type="ORF">BJ958_002026</name>
</gene>
<keyword evidence="5 6" id="KW-0472">Membrane</keyword>
<sequence>MTATSPAPATGAPGTGTAHGAARSGLLIVAVLCFGGLTASLTQTMVIPIQGELGRLLHTSEANASWVVTATLVAAAVAMPIAGRLADLHGKQRVLVVSALVLVVGSLVCALSGSLAPMLVGRLLQGCAMGFVPVGIALLREVTPPRLTATAMAAMSATLGVGGAVGLPLSAWIVQDFSWHTLFWVSTGLAAVVALAVVLLVPHVRDAEPGGFDLLGAVGLGVGLVALLVAVSKGNEWGWGDGRTLGLLVAAVLVLLAWGGYELRTPDPLCDLRTTARRPVLLTNLAAVAIGFGMMAQAIVIPRLLQSPAATGYGLGQSLLETGLWMAPGGLVMMVFSPVSGRLIRAIGARATLMIGGAVLGLGYLFALVLMDAAWQMMIATCITSAGVGIGYAAMPTLILESVPLAEAGSAVGINGLVRSIGTSVSSAAMAAILTASTLDLGGYALPTEKAFAICFGVGAAAAFVGVLLAAAVPRRRDAVPL</sequence>
<feature type="transmembrane region" description="Helical" evidence="6">
    <location>
        <begin position="451"/>
        <end position="473"/>
    </location>
</feature>
<reference evidence="8 9" key="1">
    <citation type="submission" date="2020-07" db="EMBL/GenBank/DDBJ databases">
        <title>Sequencing the genomes of 1000 actinobacteria strains.</title>
        <authorList>
            <person name="Klenk H.-P."/>
        </authorList>
    </citation>
    <scope>NUCLEOTIDE SEQUENCE [LARGE SCALE GENOMIC DNA]</scope>
    <source>
        <strain evidence="8 9">DSM 19082</strain>
    </source>
</reference>
<protein>
    <submittedName>
        <fullName evidence="8">MFS family permease</fullName>
    </submittedName>
</protein>
<evidence type="ECO:0000313" key="8">
    <source>
        <dbReference type="EMBL" id="NYD30480.1"/>
    </source>
</evidence>
<feature type="transmembrane region" description="Helical" evidence="6">
    <location>
        <begin position="325"/>
        <end position="344"/>
    </location>
</feature>
<accession>A0A852RNN7</accession>
<evidence type="ECO:0000256" key="1">
    <source>
        <dbReference type="ARBA" id="ARBA00004651"/>
    </source>
</evidence>
<keyword evidence="4 6" id="KW-1133">Transmembrane helix</keyword>
<name>A0A852RNN7_9ACTN</name>
<proteinExistence type="predicted"/>
<keyword evidence="9" id="KW-1185">Reference proteome</keyword>
<feature type="transmembrane region" description="Helical" evidence="6">
    <location>
        <begin position="421"/>
        <end position="439"/>
    </location>
</feature>
<feature type="transmembrane region" description="Helical" evidence="6">
    <location>
        <begin position="214"/>
        <end position="232"/>
    </location>
</feature>